<dbReference type="InterPro" id="IPR032675">
    <property type="entry name" value="LRR_dom_sf"/>
</dbReference>
<dbReference type="InterPro" id="IPR001611">
    <property type="entry name" value="Leu-rich_rpt"/>
</dbReference>
<dbReference type="Pfam" id="PF13516">
    <property type="entry name" value="LRR_6"/>
    <property type="match status" value="7"/>
</dbReference>
<dbReference type="SUPFAM" id="SSF52047">
    <property type="entry name" value="RNI-like"/>
    <property type="match status" value="1"/>
</dbReference>
<protein>
    <submittedName>
        <fullName evidence="1">Uncharacterized protein</fullName>
    </submittedName>
</protein>
<dbReference type="PANTHER" id="PTHR24114:SF2">
    <property type="entry name" value="F-BOX DOMAIN-CONTAINING PROTEIN-RELATED"/>
    <property type="match status" value="1"/>
</dbReference>
<accession>A0A6B2L444</accession>
<dbReference type="PROSITE" id="PS51450">
    <property type="entry name" value="LRR"/>
    <property type="match status" value="2"/>
</dbReference>
<dbReference type="Gene3D" id="3.80.10.10">
    <property type="entry name" value="Ribonuclease Inhibitor"/>
    <property type="match status" value="4"/>
</dbReference>
<dbReference type="PANTHER" id="PTHR24114">
    <property type="entry name" value="LEUCINE RICH REPEAT FAMILY PROTEIN"/>
    <property type="match status" value="1"/>
</dbReference>
<name>A0A6B2L444_9EUKA</name>
<dbReference type="InterPro" id="IPR052394">
    <property type="entry name" value="LRR-containing"/>
</dbReference>
<dbReference type="AlphaFoldDB" id="A0A6B2L444"/>
<organism evidence="1">
    <name type="scientific">Arcella intermedia</name>
    <dbReference type="NCBI Taxonomy" id="1963864"/>
    <lineage>
        <taxon>Eukaryota</taxon>
        <taxon>Amoebozoa</taxon>
        <taxon>Tubulinea</taxon>
        <taxon>Elardia</taxon>
        <taxon>Arcellinida</taxon>
        <taxon>Sphaerothecina</taxon>
        <taxon>Arcellidae</taxon>
        <taxon>Arcella</taxon>
    </lineage>
</organism>
<dbReference type="EMBL" id="GIBP01002844">
    <property type="protein sequence ID" value="NDV31813.1"/>
    <property type="molecule type" value="Transcribed_RNA"/>
</dbReference>
<dbReference type="SMART" id="SM00368">
    <property type="entry name" value="LRR_RI"/>
    <property type="match status" value="8"/>
</dbReference>
<sequence length="392" mass="43205">MNLGWSFVGLKGANLVSDFLTKSHFLTTLNLKNDFIGPQGGQSLFEALKTNNTLTSLSLDGNNIGPAVSHLSQYLSTNSTLKQLDLRRNNIEPLGGGLIGEALRENGSLVSLNIKGNRIGMAGCEGLAEGLRLNCSLTYLNVGYNRIPQSGCMVWGSLLKVNRSLTKFVINGNDIFTEGAQVILDGLSDNLQFTLLKMKYCKITEKLGSDISMFLKTHPLKILGLGGNTLTNTGTSLIFQALSNNDTLTSLDLSDNGISSFPHTHGQALLFNTSLRRLSLSNNKLEDQAISKHLTEALLGNTTLVELDVSNNSYHGQKYQIALNPFIAVNVRLNWPATHGMLAKEEQQRILLYMLIFKRCFLPKEIQLFLIQVIIRMDKSSDKVRLFLKSNK</sequence>
<proteinExistence type="predicted"/>
<evidence type="ECO:0000313" key="1">
    <source>
        <dbReference type="EMBL" id="NDV31813.1"/>
    </source>
</evidence>
<reference evidence="1" key="1">
    <citation type="journal article" date="2020" name="J. Eukaryot. Microbiol.">
        <title>De novo Sequencing, Assembly and Annotation of the Transcriptome for the Free-Living Testate Amoeba Arcella intermedia.</title>
        <authorList>
            <person name="Ribeiro G.M."/>
            <person name="Porfirio-Sousa A.L."/>
            <person name="Maurer-Alcala X.X."/>
            <person name="Katz L.A."/>
            <person name="Lahr D.J.G."/>
        </authorList>
    </citation>
    <scope>NUCLEOTIDE SEQUENCE</scope>
</reference>